<dbReference type="SUPFAM" id="SSF56281">
    <property type="entry name" value="Metallo-hydrolase/oxidoreductase"/>
    <property type="match status" value="1"/>
</dbReference>
<dbReference type="InterPro" id="IPR001279">
    <property type="entry name" value="Metallo-B-lactamas"/>
</dbReference>
<evidence type="ECO:0000256" key="2">
    <source>
        <dbReference type="ARBA" id="ARBA00022475"/>
    </source>
</evidence>
<feature type="transmembrane region" description="Helical" evidence="6">
    <location>
        <begin position="328"/>
        <end position="347"/>
    </location>
</feature>
<evidence type="ECO:0000256" key="1">
    <source>
        <dbReference type="ARBA" id="ARBA00004651"/>
    </source>
</evidence>
<feature type="transmembrane region" description="Helical" evidence="6">
    <location>
        <begin position="484"/>
        <end position="506"/>
    </location>
</feature>
<dbReference type="NCBIfam" id="TIGR00360">
    <property type="entry name" value="ComEC_N-term"/>
    <property type="match status" value="1"/>
</dbReference>
<dbReference type="InterPro" id="IPR052159">
    <property type="entry name" value="Competence_DNA_uptake"/>
</dbReference>
<reference evidence="9" key="1">
    <citation type="journal article" date="2017" name="Sci. Rep.">
        <title>Determination of the Genome and Primary Transcriptome of Syngas Fermenting Eubacterium limosum ATCC 8486.</title>
        <authorList>
            <person name="Song Y."/>
            <person name="Shin J."/>
            <person name="Jeong Y."/>
            <person name="Jin S."/>
            <person name="Lee J.K."/>
            <person name="Kim D.R."/>
            <person name="Kim S.C."/>
            <person name="Cho S."/>
            <person name="Cho B.K."/>
        </authorList>
    </citation>
    <scope>NUCLEOTIDE SEQUENCE [LARGE SCALE GENOMIC DNA]</scope>
    <source>
        <strain evidence="9">ATCC 8486</strain>
    </source>
</reference>
<organism evidence="8 9">
    <name type="scientific">Eubacterium limosum</name>
    <dbReference type="NCBI Taxonomy" id="1736"/>
    <lineage>
        <taxon>Bacteria</taxon>
        <taxon>Bacillati</taxon>
        <taxon>Bacillota</taxon>
        <taxon>Clostridia</taxon>
        <taxon>Eubacteriales</taxon>
        <taxon>Eubacteriaceae</taxon>
        <taxon>Eubacterium</taxon>
    </lineage>
</organism>
<feature type="domain" description="Metallo-beta-lactamase" evidence="7">
    <location>
        <begin position="519"/>
        <end position="722"/>
    </location>
</feature>
<evidence type="ECO:0000256" key="5">
    <source>
        <dbReference type="ARBA" id="ARBA00023136"/>
    </source>
</evidence>
<accession>A0AAC9QTX7</accession>
<keyword evidence="2" id="KW-1003">Cell membrane</keyword>
<dbReference type="KEGG" id="elim:B2M23_08915"/>
<dbReference type="InterPro" id="IPR004797">
    <property type="entry name" value="Competence_ComEC/Rec2"/>
</dbReference>
<evidence type="ECO:0000313" key="9">
    <source>
        <dbReference type="Proteomes" id="UP000192391"/>
    </source>
</evidence>
<proteinExistence type="predicted"/>
<dbReference type="GO" id="GO:0030420">
    <property type="term" value="P:establishment of competence for transformation"/>
    <property type="evidence" value="ECO:0007669"/>
    <property type="project" value="InterPro"/>
</dbReference>
<evidence type="ECO:0000256" key="4">
    <source>
        <dbReference type="ARBA" id="ARBA00022989"/>
    </source>
</evidence>
<dbReference type="Gene3D" id="3.60.15.10">
    <property type="entry name" value="Ribonuclease Z/Hydroxyacylglutathione hydrolase-like"/>
    <property type="match status" value="1"/>
</dbReference>
<feature type="transmembrane region" description="Helical" evidence="6">
    <location>
        <begin position="306"/>
        <end position="323"/>
    </location>
</feature>
<dbReference type="EMBL" id="CP019962">
    <property type="protein sequence ID" value="ARD65655.1"/>
    <property type="molecule type" value="Genomic_DNA"/>
</dbReference>
<feature type="transmembrane region" description="Helical" evidence="6">
    <location>
        <begin position="269"/>
        <end position="300"/>
    </location>
</feature>
<keyword evidence="3 6" id="KW-0812">Transmembrane</keyword>
<dbReference type="Pfam" id="PF00753">
    <property type="entry name" value="Lactamase_B"/>
    <property type="match status" value="1"/>
</dbReference>
<evidence type="ECO:0000256" key="3">
    <source>
        <dbReference type="ARBA" id="ARBA00022692"/>
    </source>
</evidence>
<name>A0AAC9QTX7_EUBLI</name>
<dbReference type="InterPro" id="IPR035681">
    <property type="entry name" value="ComA-like_MBL"/>
</dbReference>
<dbReference type="Proteomes" id="UP000192391">
    <property type="component" value="Chromosome"/>
</dbReference>
<dbReference type="NCBIfam" id="TIGR00361">
    <property type="entry name" value="ComEC_Rec2"/>
    <property type="match status" value="1"/>
</dbReference>
<feature type="transmembrane region" description="Helical" evidence="6">
    <location>
        <begin position="6"/>
        <end position="36"/>
    </location>
</feature>
<feature type="transmembrane region" description="Helical" evidence="6">
    <location>
        <begin position="419"/>
        <end position="446"/>
    </location>
</feature>
<dbReference type="Pfam" id="PF03772">
    <property type="entry name" value="Competence"/>
    <property type="match status" value="1"/>
</dbReference>
<dbReference type="Pfam" id="PF13567">
    <property type="entry name" value="DUF4131"/>
    <property type="match status" value="1"/>
</dbReference>
<sequence length="771" mass="83672">MKRPLIYAFAVLCCAILLAAFGAPFFLYVLLPVGLMPIPLIFKKVRPVSAVLILAVYMLGCAVAIPVFGNENPFEGFWEHPASLSGVVDSVPSQEGEKTRFVLKLQEINHMSVSGKVMVTVAENSVNYTPGDVLSFDGEISEPAGRRNPGGFDYALYLKAKGIDGQVYLKNGEAVTAKPGSFSPIYAVYGMRQRLSEICDQFFTPSQSGLIKGILLGDSTMDGEVKASFREAGVSHVLAISGLHVGYVYALVLWLLARLGVRRRYHLPVLAACLLFYITLTGFSPSVIRAALMCLALVGGRGITETYDALNGLCLAGVVILLFQPAQLFMAGFQLSFSAVLAIVLFYKPLLYEYERHIKTPGAVASSLLLTFCATLGTMPASLYHFHTLNLVALISNLLVVPLVGVLLVFALITVPLTAFIPAAGGLLCLPAAFLADGILFLTNLFSKFSWLVLHRGAMTLAELLIMVLVAFLISGYFNLNKKSARYFAGVSLPLLLLVIFGTSLVRQPLRITFLDVGQGDSALVETPSGGAYLIDGGGYETYGNALRKERTPISESVLLPVLYAKSIRRIDGVFISHNHADHAQGIEELLAEIPVGRIYVSSKYNNETLLSQNKIPVEVLAKGSALESGDGLSFEVLWPESKREMMADEEQNDASMLLRLCYGSRSFLFTGDAGFPVEEAIVRSLPEADVLKVGHHGSRFSTSPEFLKKLNPSLAVISVGRYNSFGHPTYEVLENIEASGAVCKRTDKNGAVEVWTNGKDLSVRSYIDKD</sequence>
<evidence type="ECO:0000259" key="7">
    <source>
        <dbReference type="SMART" id="SM00849"/>
    </source>
</evidence>
<dbReference type="RefSeq" id="WP_038352814.1">
    <property type="nucleotide sequence ID" value="NZ_CP019962.1"/>
</dbReference>
<dbReference type="InterPro" id="IPR036866">
    <property type="entry name" value="RibonucZ/Hydroxyglut_hydro"/>
</dbReference>
<feature type="transmembrane region" description="Helical" evidence="6">
    <location>
        <begin position="237"/>
        <end position="257"/>
    </location>
</feature>
<dbReference type="GO" id="GO:0005886">
    <property type="term" value="C:plasma membrane"/>
    <property type="evidence" value="ECO:0007669"/>
    <property type="project" value="UniProtKB-SubCell"/>
</dbReference>
<dbReference type="AlphaFoldDB" id="A0AAC9QTX7"/>
<dbReference type="InterPro" id="IPR004477">
    <property type="entry name" value="ComEC_N"/>
</dbReference>
<feature type="transmembrane region" description="Helical" evidence="6">
    <location>
        <begin position="48"/>
        <end position="68"/>
    </location>
</feature>
<feature type="transmembrane region" description="Helical" evidence="6">
    <location>
        <begin position="367"/>
        <end position="384"/>
    </location>
</feature>
<feature type="transmembrane region" description="Helical" evidence="6">
    <location>
        <begin position="391"/>
        <end position="413"/>
    </location>
</feature>
<comment type="subcellular location">
    <subcellularLocation>
        <location evidence="1">Cell membrane</location>
        <topology evidence="1">Multi-pass membrane protein</topology>
    </subcellularLocation>
</comment>
<dbReference type="PANTHER" id="PTHR30619:SF1">
    <property type="entry name" value="RECOMBINATION PROTEIN 2"/>
    <property type="match status" value="1"/>
</dbReference>
<keyword evidence="4 6" id="KW-1133">Transmembrane helix</keyword>
<keyword evidence="5 6" id="KW-0472">Membrane</keyword>
<evidence type="ECO:0000256" key="6">
    <source>
        <dbReference type="SAM" id="Phobius"/>
    </source>
</evidence>
<evidence type="ECO:0000313" key="8">
    <source>
        <dbReference type="EMBL" id="ARD65655.1"/>
    </source>
</evidence>
<protein>
    <submittedName>
        <fullName evidence="8">DNA internalization-related competence protein ComEC/Rec2</fullName>
    </submittedName>
</protein>
<dbReference type="InterPro" id="IPR025405">
    <property type="entry name" value="DUF4131"/>
</dbReference>
<feature type="transmembrane region" description="Helical" evidence="6">
    <location>
        <begin position="458"/>
        <end position="478"/>
    </location>
</feature>
<gene>
    <name evidence="8" type="ORF">B2M23_08915</name>
</gene>
<dbReference type="SMART" id="SM00849">
    <property type="entry name" value="Lactamase_B"/>
    <property type="match status" value="1"/>
</dbReference>
<dbReference type="CDD" id="cd07731">
    <property type="entry name" value="ComA-like_MBL-fold"/>
    <property type="match status" value="1"/>
</dbReference>
<dbReference type="PANTHER" id="PTHR30619">
    <property type="entry name" value="DNA INTERNALIZATION/COMPETENCE PROTEIN COMEC/REC2"/>
    <property type="match status" value="1"/>
</dbReference>